<dbReference type="AlphaFoldDB" id="A0A158HLW9"/>
<gene>
    <name evidence="2" type="ORF">AWB68_02154</name>
</gene>
<accession>A0A158HLW9</accession>
<keyword evidence="3" id="KW-1185">Reference proteome</keyword>
<proteinExistence type="predicted"/>
<evidence type="ECO:0000256" key="1">
    <source>
        <dbReference type="SAM" id="MobiDB-lite"/>
    </source>
</evidence>
<comment type="caution">
    <text evidence="2">The sequence shown here is derived from an EMBL/GenBank/DDBJ whole genome shotgun (WGS) entry which is preliminary data.</text>
</comment>
<feature type="region of interest" description="Disordered" evidence="1">
    <location>
        <begin position="1"/>
        <end position="43"/>
    </location>
</feature>
<reference evidence="2" key="1">
    <citation type="submission" date="2016-01" db="EMBL/GenBank/DDBJ databases">
        <authorList>
            <person name="Peeters C."/>
        </authorList>
    </citation>
    <scope>NUCLEOTIDE SEQUENCE [LARGE SCALE GENOMIC DNA]</scope>
    <source>
        <strain evidence="2">LMG 22940</strain>
    </source>
</reference>
<name>A0A158HLW9_9BURK</name>
<dbReference type="EMBL" id="FCON02000017">
    <property type="protein sequence ID" value="SAL45384.1"/>
    <property type="molecule type" value="Genomic_DNA"/>
</dbReference>
<protein>
    <submittedName>
        <fullName evidence="2">Uncharacterized protein</fullName>
    </submittedName>
</protein>
<evidence type="ECO:0000313" key="2">
    <source>
        <dbReference type="EMBL" id="SAL45384.1"/>
    </source>
</evidence>
<feature type="compositionally biased region" description="Basic and acidic residues" evidence="1">
    <location>
        <begin position="1"/>
        <end position="12"/>
    </location>
</feature>
<feature type="compositionally biased region" description="Basic residues" evidence="1">
    <location>
        <begin position="26"/>
        <end position="42"/>
    </location>
</feature>
<dbReference type="Proteomes" id="UP000054770">
    <property type="component" value="Unassembled WGS sequence"/>
</dbReference>
<sequence length="81" mass="8857">MGERGAAEKREGWGAGGVGDFDRLRFGRGRKRGRSRSGRHKIHIDGVRSRRLLLRLATTARKMIANASSDHCGSESPRIGG</sequence>
<evidence type="ECO:0000313" key="3">
    <source>
        <dbReference type="Proteomes" id="UP000054770"/>
    </source>
</evidence>
<organism evidence="2 3">
    <name type="scientific">Caballeronia choica</name>
    <dbReference type="NCBI Taxonomy" id="326476"/>
    <lineage>
        <taxon>Bacteria</taxon>
        <taxon>Pseudomonadati</taxon>
        <taxon>Pseudomonadota</taxon>
        <taxon>Betaproteobacteria</taxon>
        <taxon>Burkholderiales</taxon>
        <taxon>Burkholderiaceae</taxon>
        <taxon>Caballeronia</taxon>
    </lineage>
</organism>